<reference evidence="1 2" key="1">
    <citation type="submission" date="2015-09" db="EMBL/GenBank/DDBJ databases">
        <title>Genome announcement of multiple Pseudomonas syringae strains.</title>
        <authorList>
            <person name="Thakur S."/>
            <person name="Wang P.W."/>
            <person name="Gong Y."/>
            <person name="Weir B.S."/>
            <person name="Guttman D.S."/>
        </authorList>
    </citation>
    <scope>NUCLEOTIDE SEQUENCE [LARGE SCALE GENOMIC DNA]</scope>
    <source>
        <strain evidence="1 2">ICMP17524</strain>
    </source>
</reference>
<gene>
    <name evidence="1" type="ORF">ALO50_04234</name>
</gene>
<dbReference type="PATRIC" id="fig|264451.4.peg.1006"/>
<proteinExistence type="predicted"/>
<evidence type="ECO:0000313" key="2">
    <source>
        <dbReference type="Proteomes" id="UP000050356"/>
    </source>
</evidence>
<comment type="caution">
    <text evidence="1">The sequence shown here is derived from an EMBL/GenBank/DDBJ whole genome shotgun (WGS) entry which is preliminary data.</text>
</comment>
<evidence type="ECO:0000313" key="1">
    <source>
        <dbReference type="EMBL" id="KPW96398.1"/>
    </source>
</evidence>
<accession>A0A0N8R5X4</accession>
<dbReference type="AlphaFoldDB" id="A0A0N8R5X4"/>
<name>A0A0N8R5X4_PSESX</name>
<dbReference type="Proteomes" id="UP000050356">
    <property type="component" value="Unassembled WGS sequence"/>
</dbReference>
<dbReference type="EMBL" id="LJQA01000314">
    <property type="protein sequence ID" value="KPW96398.1"/>
    <property type="molecule type" value="Genomic_DNA"/>
</dbReference>
<sequence length="40" mass="4012">MCGSETAGFVRVEAASASGDAFSLQPGEQVQLKLQASLAG</sequence>
<protein>
    <submittedName>
        <fullName evidence="1">Aldose 1-epimerase family protein</fullName>
    </submittedName>
</protein>
<organism evidence="1 2">
    <name type="scientific">Pseudomonas syringae pv. cerasicola</name>
    <dbReference type="NCBI Taxonomy" id="264451"/>
    <lineage>
        <taxon>Bacteria</taxon>
        <taxon>Pseudomonadati</taxon>
        <taxon>Pseudomonadota</taxon>
        <taxon>Gammaproteobacteria</taxon>
        <taxon>Pseudomonadales</taxon>
        <taxon>Pseudomonadaceae</taxon>
        <taxon>Pseudomonas</taxon>
        <taxon>Pseudomonas syringae</taxon>
    </lineage>
</organism>